<keyword evidence="3" id="KW-0347">Helicase</keyword>
<organism evidence="3 4">
    <name type="scientific">Ornithinimicrobium cerasi</name>
    <dbReference type="NCBI Taxonomy" id="2248773"/>
    <lineage>
        <taxon>Bacteria</taxon>
        <taxon>Bacillati</taxon>
        <taxon>Actinomycetota</taxon>
        <taxon>Actinomycetes</taxon>
        <taxon>Micrococcales</taxon>
        <taxon>Ornithinimicrobiaceae</taxon>
        <taxon>Ornithinimicrobium</taxon>
    </lineage>
</organism>
<accession>A0A285VE29</accession>
<dbReference type="Pfam" id="PF04851">
    <property type="entry name" value="ResIII"/>
    <property type="match status" value="1"/>
</dbReference>
<evidence type="ECO:0000259" key="2">
    <source>
        <dbReference type="PROSITE" id="PS51194"/>
    </source>
</evidence>
<keyword evidence="3" id="KW-0378">Hydrolase</keyword>
<dbReference type="InterPro" id="IPR036890">
    <property type="entry name" value="HATPase_C_sf"/>
</dbReference>
<dbReference type="InterPro" id="IPR014001">
    <property type="entry name" value="Helicase_ATP-bd"/>
</dbReference>
<feature type="domain" description="Helicase C-terminal" evidence="2">
    <location>
        <begin position="1394"/>
        <end position="1532"/>
    </location>
</feature>
<dbReference type="GO" id="GO:0016787">
    <property type="term" value="F:hydrolase activity"/>
    <property type="evidence" value="ECO:0007669"/>
    <property type="project" value="InterPro"/>
</dbReference>
<dbReference type="Pfam" id="PF00271">
    <property type="entry name" value="Helicase_C"/>
    <property type="match status" value="1"/>
</dbReference>
<evidence type="ECO:0000313" key="3">
    <source>
        <dbReference type="EMBL" id="SOC52334.1"/>
    </source>
</evidence>
<evidence type="ECO:0000259" key="1">
    <source>
        <dbReference type="PROSITE" id="PS51192"/>
    </source>
</evidence>
<dbReference type="NCBIfam" id="NF047352">
    <property type="entry name" value="P_loop_sacsin"/>
    <property type="match status" value="1"/>
</dbReference>
<dbReference type="PANTHER" id="PTHR47396">
    <property type="entry name" value="TYPE I RESTRICTION ENZYME ECOKI R PROTEIN"/>
    <property type="match status" value="1"/>
</dbReference>
<name>A0A285VE29_9MICO</name>
<dbReference type="GO" id="GO:0005829">
    <property type="term" value="C:cytosol"/>
    <property type="evidence" value="ECO:0007669"/>
    <property type="project" value="TreeGrafter"/>
</dbReference>
<dbReference type="SUPFAM" id="SSF55874">
    <property type="entry name" value="ATPase domain of HSP90 chaperone/DNA topoisomerase II/histidine kinase"/>
    <property type="match status" value="1"/>
</dbReference>
<dbReference type="PANTHER" id="PTHR47396:SF1">
    <property type="entry name" value="ATP-DEPENDENT HELICASE IRC3-RELATED"/>
    <property type="match status" value="1"/>
</dbReference>
<proteinExistence type="predicted"/>
<dbReference type="InterPro" id="IPR006935">
    <property type="entry name" value="Helicase/UvrB_N"/>
</dbReference>
<sequence length="1536" mass="171304">MVVDVAAWVEGPSEIAERVQEQNDRLLETYRTDPKRVEQDANIERQIFEGGYSDRQVVELVQNAADALRRSPGTVEVVLTDKALYVANEGQPLSVKGVDSLMASHLSPKQVDEIGRFGLGFKSVLAISDGPELFSRSGSLGFNRTFAEGLVRRVVPDTPHWAITRVAQVLSARAAAEEDPELARLMGWATTVVRLPLVRHQDRLSDTIDRFPAGFVLFSPQIRRFSTRNLRSETHRQVELQAHEDSLVLTEGSKSSRWIVLHREHRPSPEALKDGGYHAAREKIDVQWALPLEGENLRVGQFWAYFPTDDLTTLSGIANAPWKLSEDRRTLLKGRFNQEVLEEVVPALVVEGLTRVPSAARPGAVVDLMPARGQEARSWADDVVNVPVMKRLAQVPSIPDLDGKLRLPRTMRLQPGQAPKTVLQDWADHCPDRAGWCHSEVAQSTERRAKVERLLSEHARTASDVAEWLEALVPQGTAEQSFHAVRIAAKVLGESPDLGAKIREARIVLLEDGSLVRPHRERVFVRAGAGGRADVAYIHPDLVSVPGASEVLGVLGITVLDPAGQLRHELSQDQPRWALVWETSRELEVEDAAAVFEDRFPGHVLTACRVRAYDGRWIPMGGALLEGEVIPGDGRRDGSFLVDPRYHARDEQLLRALGAVDAPGERAEALGEPWLAPYRKKAREDWRREMGEPGVKDDSLDFRDTPVPVPLQLLSQLSDEGRLCLTTSVTRRFSAKPWKVFQRSRPSRSLSLINPMWVRLRDEGRLQTPLGPQPPRFCIRPWEEFQGEPLPVAWEASDRELDNLRVVSELSDLPPEAWTHLLQQAESWADDDRRTRLYAWAAESEVPAPPLLRVRAGRGPAKARPRETAVTADAEVLESLILAGIPALLARAEDVPAFTDAWHLARGEDMLQEEIVTLASGESVLLLDRFPALEAELDVEDQELALQGCSTIEILTSTPIGQKSRPLAYRREDDVLYVTGTSDGEVLSQCIRALGLTVTPQEVHRRTREMHERKRRNEVRRAGGDEERLLLAVGEDAMRRKLPDTALEALRAQLDRDLTPVEVARLAIAVHGYGVLREHRDALHEAGLTPPKQWAGLRPAREWAQDLGFPIDWAGFSSDAPPAEFRVDGPADIPPLHDYQQQVAARIQMLLHPEAERNRGLVSLPTGAGKTRVAVEALINHARTKLTPARVVWIAQSDELCEQAVQTWTYLWRALGPSEMALAVGRLWGSNDISEVVDAFHVVVATPEKVNVLDLKSYAWLPRPSIIVIDEAHTSINQEGNELLRRLGDVKQVPQLTTSLLGLTATPFRGENEEETRRLVDRYHGNRLDPSAFNGTRPMEYLQEHGVLARVDQRLLEGADVQPTEDELRELRSLRRMPRTIESRLAANSDRNRTIVDSILGLPEDASVLVFATSVQNARALAAMLAFQGVAARSVESGTDTASRRRYVADFREGRLRVLTNYGVFAQGFDVPGVDAVYVTRPTYSPNLYQQMIGRGLRGPLNGGKEEVVIVNVADNIEHYGEELAFHHFDYLWGAR</sequence>
<keyword evidence="3" id="KW-0067">ATP-binding</keyword>
<protein>
    <submittedName>
        <fullName evidence="3">Superfamily II DNA or RNA helicase</fullName>
    </submittedName>
</protein>
<dbReference type="PROSITE" id="PS51194">
    <property type="entry name" value="HELICASE_CTER"/>
    <property type="match status" value="1"/>
</dbReference>
<evidence type="ECO:0000313" key="4">
    <source>
        <dbReference type="Proteomes" id="UP000219688"/>
    </source>
</evidence>
<dbReference type="PROSITE" id="PS51192">
    <property type="entry name" value="HELICASE_ATP_BIND_1"/>
    <property type="match status" value="1"/>
</dbReference>
<keyword evidence="4" id="KW-1185">Reference proteome</keyword>
<keyword evidence="3" id="KW-0547">Nucleotide-binding</keyword>
<dbReference type="RefSeq" id="WP_141401392.1">
    <property type="nucleotide sequence ID" value="NZ_OBQK01000001.1"/>
</dbReference>
<dbReference type="SMART" id="SM00490">
    <property type="entry name" value="HELICc"/>
    <property type="match status" value="1"/>
</dbReference>
<dbReference type="GO" id="GO:0004386">
    <property type="term" value="F:helicase activity"/>
    <property type="evidence" value="ECO:0007669"/>
    <property type="project" value="UniProtKB-KW"/>
</dbReference>
<dbReference type="GO" id="GO:0005524">
    <property type="term" value="F:ATP binding"/>
    <property type="evidence" value="ECO:0007669"/>
    <property type="project" value="InterPro"/>
</dbReference>
<dbReference type="Gene3D" id="3.40.50.300">
    <property type="entry name" value="P-loop containing nucleotide triphosphate hydrolases"/>
    <property type="match status" value="2"/>
</dbReference>
<gene>
    <name evidence="3" type="ORF">SAMN05421879_101494</name>
</gene>
<dbReference type="SUPFAM" id="SSF52540">
    <property type="entry name" value="P-loop containing nucleoside triphosphate hydrolases"/>
    <property type="match status" value="1"/>
</dbReference>
<reference evidence="4" key="1">
    <citation type="submission" date="2017-08" db="EMBL/GenBank/DDBJ databases">
        <authorList>
            <person name="Varghese N."/>
            <person name="Submissions S."/>
        </authorList>
    </citation>
    <scope>NUCLEOTIDE SEQUENCE [LARGE SCALE GENOMIC DNA]</scope>
    <source>
        <strain evidence="4">USBA17B2</strain>
    </source>
</reference>
<dbReference type="InterPro" id="IPR050742">
    <property type="entry name" value="Helicase_Restrict-Modif_Enz"/>
</dbReference>
<dbReference type="SMART" id="SM00487">
    <property type="entry name" value="DEXDc"/>
    <property type="match status" value="1"/>
</dbReference>
<feature type="domain" description="Helicase ATP-binding" evidence="1">
    <location>
        <begin position="1151"/>
        <end position="1325"/>
    </location>
</feature>
<dbReference type="Proteomes" id="UP000219688">
    <property type="component" value="Unassembled WGS sequence"/>
</dbReference>
<dbReference type="InterPro" id="IPR001650">
    <property type="entry name" value="Helicase_C-like"/>
</dbReference>
<dbReference type="EMBL" id="OBQK01000001">
    <property type="protein sequence ID" value="SOC52334.1"/>
    <property type="molecule type" value="Genomic_DNA"/>
</dbReference>
<dbReference type="InterPro" id="IPR027417">
    <property type="entry name" value="P-loop_NTPase"/>
</dbReference>
<dbReference type="GO" id="GO:0003677">
    <property type="term" value="F:DNA binding"/>
    <property type="evidence" value="ECO:0007669"/>
    <property type="project" value="InterPro"/>
</dbReference>